<dbReference type="PROSITE" id="PS50932">
    <property type="entry name" value="HTH_LACI_2"/>
    <property type="match status" value="1"/>
</dbReference>
<dbReference type="CDD" id="cd06288">
    <property type="entry name" value="PBP1_sucrose_transcription_regulator"/>
    <property type="match status" value="1"/>
</dbReference>
<keyword evidence="7" id="KW-1185">Reference proteome</keyword>
<feature type="domain" description="HTH lacI-type" evidence="5">
    <location>
        <begin position="2"/>
        <end position="58"/>
    </location>
</feature>
<dbReference type="Pfam" id="PF00356">
    <property type="entry name" value="LacI"/>
    <property type="match status" value="1"/>
</dbReference>
<dbReference type="InterPro" id="IPR010982">
    <property type="entry name" value="Lambda_DNA-bd_dom_sf"/>
</dbReference>
<dbReference type="InterPro" id="IPR000843">
    <property type="entry name" value="HTH_LacI"/>
</dbReference>
<dbReference type="PROSITE" id="PS00356">
    <property type="entry name" value="HTH_LACI_1"/>
    <property type="match status" value="1"/>
</dbReference>
<dbReference type="GO" id="GO:0000976">
    <property type="term" value="F:transcription cis-regulatory region binding"/>
    <property type="evidence" value="ECO:0007669"/>
    <property type="project" value="TreeGrafter"/>
</dbReference>
<reference evidence="6 7" key="1">
    <citation type="submission" date="2016-10" db="EMBL/GenBank/DDBJ databases">
        <authorList>
            <person name="de Groot N.N."/>
        </authorList>
    </citation>
    <scope>NUCLEOTIDE SEQUENCE [LARGE SCALE GENOMIC DNA]</scope>
    <source>
        <strain evidence="6 7">MON 2.2</strain>
    </source>
</reference>
<dbReference type="Gene3D" id="3.40.50.2300">
    <property type="match status" value="2"/>
</dbReference>
<sequence length="344" mass="36558">MLTMKDVADRVGVSVSTVSLVLSGRDRGRVNPRAAAQVRAAADELGYVPNLVARGLRTKQSRTLGVLADGVATIPFAGPMLAGAQETAWEAGYLLMLIDIGHNSDLEAPAVRALLQRHIEALVVAVEFHSVVQLPSVPRRLPVVVMDGVPAATPEPDARHADWVVPDEEGGAHTAVSHLISKGHRRIGYCNVSDSRFIAADLRLQGYQRALSEAGIPLDPALVVAAGGPDTVDGMGVALELLARADRPTAVSCFSDKLAMAFYHAARRLGLSVPEDLSIVGFDNQHAVAEAQDPGLTTIQLPHREMGAWAARQAIARLSAEPAPDEHHLMPCPLIERHSVAPPP</sequence>
<dbReference type="Pfam" id="PF13377">
    <property type="entry name" value="Peripla_BP_3"/>
    <property type="match status" value="1"/>
</dbReference>
<evidence type="ECO:0000256" key="4">
    <source>
        <dbReference type="ARBA" id="ARBA00023163"/>
    </source>
</evidence>
<evidence type="ECO:0000256" key="2">
    <source>
        <dbReference type="ARBA" id="ARBA00023015"/>
    </source>
</evidence>
<dbReference type="OrthoDB" id="9798934at2"/>
<keyword evidence="4" id="KW-0804">Transcription</keyword>
<evidence type="ECO:0000313" key="7">
    <source>
        <dbReference type="Proteomes" id="UP000198546"/>
    </source>
</evidence>
<organism evidence="6 7">
    <name type="scientific">Auraticoccus monumenti</name>
    <dbReference type="NCBI Taxonomy" id="675864"/>
    <lineage>
        <taxon>Bacteria</taxon>
        <taxon>Bacillati</taxon>
        <taxon>Actinomycetota</taxon>
        <taxon>Actinomycetes</taxon>
        <taxon>Propionibacteriales</taxon>
        <taxon>Propionibacteriaceae</taxon>
        <taxon>Auraticoccus</taxon>
    </lineage>
</organism>
<dbReference type="STRING" id="675864.SAMN04489747_0961"/>
<dbReference type="Proteomes" id="UP000198546">
    <property type="component" value="Chromosome i"/>
</dbReference>
<proteinExistence type="predicted"/>
<dbReference type="AlphaFoldDB" id="A0A1G6UVC8"/>
<dbReference type="SMART" id="SM00354">
    <property type="entry name" value="HTH_LACI"/>
    <property type="match status" value="1"/>
</dbReference>
<dbReference type="RefSeq" id="WP_090591151.1">
    <property type="nucleotide sequence ID" value="NZ_LT629688.1"/>
</dbReference>
<dbReference type="Gene3D" id="1.10.260.40">
    <property type="entry name" value="lambda repressor-like DNA-binding domains"/>
    <property type="match status" value="1"/>
</dbReference>
<dbReference type="InterPro" id="IPR028082">
    <property type="entry name" value="Peripla_BP_I"/>
</dbReference>
<dbReference type="PANTHER" id="PTHR30146">
    <property type="entry name" value="LACI-RELATED TRANSCRIPTIONAL REPRESSOR"/>
    <property type="match status" value="1"/>
</dbReference>
<name>A0A1G6UVC8_9ACTN</name>
<evidence type="ECO:0000256" key="1">
    <source>
        <dbReference type="ARBA" id="ARBA00022491"/>
    </source>
</evidence>
<evidence type="ECO:0000256" key="3">
    <source>
        <dbReference type="ARBA" id="ARBA00023125"/>
    </source>
</evidence>
<dbReference type="PANTHER" id="PTHR30146:SF148">
    <property type="entry name" value="HTH-TYPE TRANSCRIPTIONAL REPRESSOR PURR-RELATED"/>
    <property type="match status" value="1"/>
</dbReference>
<dbReference type="SUPFAM" id="SSF47413">
    <property type="entry name" value="lambda repressor-like DNA-binding domains"/>
    <property type="match status" value="1"/>
</dbReference>
<keyword evidence="3" id="KW-0238">DNA-binding</keyword>
<protein>
    <submittedName>
        <fullName evidence="6">Transcriptional regulator, LacI family</fullName>
    </submittedName>
</protein>
<evidence type="ECO:0000313" key="6">
    <source>
        <dbReference type="EMBL" id="SDD44505.1"/>
    </source>
</evidence>
<dbReference type="CDD" id="cd01392">
    <property type="entry name" value="HTH_LacI"/>
    <property type="match status" value="1"/>
</dbReference>
<dbReference type="InterPro" id="IPR046335">
    <property type="entry name" value="LacI/GalR-like_sensor"/>
</dbReference>
<keyword evidence="1" id="KW-0678">Repressor</keyword>
<dbReference type="GO" id="GO:0003700">
    <property type="term" value="F:DNA-binding transcription factor activity"/>
    <property type="evidence" value="ECO:0007669"/>
    <property type="project" value="TreeGrafter"/>
</dbReference>
<dbReference type="SUPFAM" id="SSF53822">
    <property type="entry name" value="Periplasmic binding protein-like I"/>
    <property type="match status" value="1"/>
</dbReference>
<evidence type="ECO:0000259" key="5">
    <source>
        <dbReference type="PROSITE" id="PS50932"/>
    </source>
</evidence>
<gene>
    <name evidence="6" type="ORF">SAMN04489747_0961</name>
</gene>
<dbReference type="EMBL" id="LT629688">
    <property type="protein sequence ID" value="SDD44505.1"/>
    <property type="molecule type" value="Genomic_DNA"/>
</dbReference>
<keyword evidence="2" id="KW-0805">Transcription regulation</keyword>
<accession>A0A1G6UVC8</accession>